<evidence type="ECO:0000313" key="4">
    <source>
        <dbReference type="EMBL" id="AHE95743.1"/>
    </source>
</evidence>
<evidence type="ECO:0000313" key="6">
    <source>
        <dbReference type="Proteomes" id="UP000018914"/>
    </source>
</evidence>
<dbReference type="GO" id="GO:0006412">
    <property type="term" value="P:translation"/>
    <property type="evidence" value="ECO:0007669"/>
    <property type="project" value="UniProtKB-UniRule"/>
</dbReference>
<keyword evidence="1 3" id="KW-0689">Ribosomal protein</keyword>
<dbReference type="NCBIfam" id="TIGR00002">
    <property type="entry name" value="S16"/>
    <property type="match status" value="1"/>
</dbReference>
<accession>W0DFE5</accession>
<dbReference type="EMBL" id="CP007028">
    <property type="protein sequence ID" value="AHE95743.1"/>
    <property type="molecule type" value="Genomic_DNA"/>
</dbReference>
<dbReference type="InterPro" id="IPR000307">
    <property type="entry name" value="Ribosomal_bS16"/>
</dbReference>
<proteinExistence type="inferred from homology"/>
<dbReference type="Proteomes" id="UP000018914">
    <property type="component" value="Chromosome"/>
</dbReference>
<sequence length="79" mass="9289">MALRIRLSKFGRTHHPIYRIVVMDSRSPREGRYVDILGTYDPKRKELLDIKPEKVKEWLEKGAELTDRAKSILKNAKII</sequence>
<dbReference type="AlphaFoldDB" id="W0DFE5"/>
<dbReference type="GO" id="GO:0005737">
    <property type="term" value="C:cytoplasm"/>
    <property type="evidence" value="ECO:0007669"/>
    <property type="project" value="UniProtKB-ARBA"/>
</dbReference>
<dbReference type="RefSeq" id="WP_025305717.1">
    <property type="nucleotide sequence ID" value="NZ_CP007028.1"/>
</dbReference>
<keyword evidence="6" id="KW-1185">Reference proteome</keyword>
<dbReference type="HAMAP" id="MF_00385">
    <property type="entry name" value="Ribosomal_bS16"/>
    <property type="match status" value="1"/>
</dbReference>
<reference evidence="5" key="2">
    <citation type="journal article" date="2020" name="mSystems">
        <title>Genome- and Community-Level Interaction Insights into Carbon Utilization and Element Cycling Functions of Hydrothermarchaeota in Hydrothermal Sediment.</title>
        <authorList>
            <person name="Zhou Z."/>
            <person name="Liu Y."/>
            <person name="Xu W."/>
            <person name="Pan J."/>
            <person name="Luo Z.H."/>
            <person name="Li M."/>
        </authorList>
    </citation>
    <scope>NUCLEOTIDE SEQUENCE [LARGE SCALE GENOMIC DNA]</scope>
    <source>
        <strain evidence="5">SpSt-114</strain>
    </source>
</reference>
<evidence type="ECO:0000313" key="5">
    <source>
        <dbReference type="EMBL" id="HHO73860.1"/>
    </source>
</evidence>
<dbReference type="EMBL" id="DSAC01000052">
    <property type="protein sequence ID" value="HHO73860.1"/>
    <property type="molecule type" value="Genomic_DNA"/>
</dbReference>
<dbReference type="STRING" id="75906.THERU_02550"/>
<keyword evidence="2 3" id="KW-0687">Ribonucleoprotein</keyword>
<dbReference type="GO" id="GO:0015935">
    <property type="term" value="C:small ribosomal subunit"/>
    <property type="evidence" value="ECO:0007669"/>
    <property type="project" value="TreeGrafter"/>
</dbReference>
<organism evidence="6">
    <name type="scientific">Thermocrinis ruber</name>
    <dbReference type="NCBI Taxonomy" id="75906"/>
    <lineage>
        <taxon>Bacteria</taxon>
        <taxon>Pseudomonadati</taxon>
        <taxon>Aquificota</taxon>
        <taxon>Aquificia</taxon>
        <taxon>Aquificales</taxon>
        <taxon>Aquificaceae</taxon>
        <taxon>Thermocrinis</taxon>
    </lineage>
</organism>
<dbReference type="OrthoDB" id="9807878at2"/>
<dbReference type="GO" id="GO:0003735">
    <property type="term" value="F:structural constituent of ribosome"/>
    <property type="evidence" value="ECO:0007669"/>
    <property type="project" value="InterPro"/>
</dbReference>
<dbReference type="Gene3D" id="3.30.1320.10">
    <property type="match status" value="1"/>
</dbReference>
<dbReference type="KEGG" id="trd:THERU_02550"/>
<dbReference type="eggNOG" id="COG0228">
    <property type="taxonomic scope" value="Bacteria"/>
</dbReference>
<dbReference type="PANTHER" id="PTHR12919:SF20">
    <property type="entry name" value="SMALL RIBOSOMAL SUBUNIT PROTEIN BS16M"/>
    <property type="match status" value="1"/>
</dbReference>
<evidence type="ECO:0000256" key="1">
    <source>
        <dbReference type="ARBA" id="ARBA00022980"/>
    </source>
</evidence>
<evidence type="ECO:0000256" key="3">
    <source>
        <dbReference type="HAMAP-Rule" id="MF_00385"/>
    </source>
</evidence>
<evidence type="ECO:0000256" key="2">
    <source>
        <dbReference type="ARBA" id="ARBA00023274"/>
    </source>
</evidence>
<dbReference type="PATRIC" id="fig|75906.3.peg.502"/>
<dbReference type="Pfam" id="PF00886">
    <property type="entry name" value="Ribosomal_S16"/>
    <property type="match status" value="1"/>
</dbReference>
<reference evidence="4 6" key="1">
    <citation type="submission" date="2013-12" db="EMBL/GenBank/DDBJ databases">
        <authorList>
            <consortium name="DOE Joint Genome Institute"/>
            <person name="Eisen J."/>
            <person name="Huntemann M."/>
            <person name="Han J."/>
            <person name="Chen A."/>
            <person name="Kyrpides N."/>
            <person name="Mavromatis K."/>
            <person name="Markowitz V."/>
            <person name="Palaniappan K."/>
            <person name="Ivanova N."/>
            <person name="Schaumberg A."/>
            <person name="Pati A."/>
            <person name="Liolios K."/>
            <person name="Nordberg H.P."/>
            <person name="Cantor M.N."/>
            <person name="Hua S.X."/>
            <person name="Woyke T."/>
        </authorList>
    </citation>
    <scope>NUCLEOTIDE SEQUENCE [LARGE SCALE GENOMIC DNA]</scope>
    <source>
        <strain evidence="4 6">DSM 23557</strain>
    </source>
</reference>
<dbReference type="PANTHER" id="PTHR12919">
    <property type="entry name" value="30S RIBOSOMAL PROTEIN S16"/>
    <property type="match status" value="1"/>
</dbReference>
<protein>
    <recommendedName>
        <fullName evidence="3">Small ribosomal subunit protein bS16</fullName>
    </recommendedName>
</protein>
<dbReference type="HOGENOM" id="CLU_100590_5_1_0"/>
<name>W0DFE5_9AQUI</name>
<comment type="similarity">
    <text evidence="3">Belongs to the bacterial ribosomal protein bS16 family.</text>
</comment>
<gene>
    <name evidence="3 4" type="primary">rpsP</name>
    <name evidence="5" type="ORF">ENN04_04395</name>
    <name evidence="4" type="ORF">THERU_02550</name>
</gene>
<dbReference type="InterPro" id="IPR023803">
    <property type="entry name" value="Ribosomal_bS16_dom_sf"/>
</dbReference>
<dbReference type="SUPFAM" id="SSF54565">
    <property type="entry name" value="Ribosomal protein S16"/>
    <property type="match status" value="1"/>
</dbReference>